<feature type="region of interest" description="Disordered" evidence="1">
    <location>
        <begin position="76"/>
        <end position="232"/>
    </location>
</feature>
<feature type="compositionally biased region" description="Polar residues" evidence="1">
    <location>
        <begin position="36"/>
        <end position="47"/>
    </location>
</feature>
<dbReference type="AlphaFoldDB" id="A0A6L2K6Z8"/>
<feature type="compositionally biased region" description="Basic and acidic residues" evidence="1">
    <location>
        <begin position="374"/>
        <end position="390"/>
    </location>
</feature>
<feature type="compositionally biased region" description="Pro residues" evidence="1">
    <location>
        <begin position="410"/>
        <end position="420"/>
    </location>
</feature>
<protein>
    <recommendedName>
        <fullName evidence="3">Histone deacetylase 14</fullName>
    </recommendedName>
</protein>
<feature type="region of interest" description="Disordered" evidence="1">
    <location>
        <begin position="33"/>
        <end position="59"/>
    </location>
</feature>
<feature type="compositionally biased region" description="Low complexity" evidence="1">
    <location>
        <begin position="421"/>
        <end position="436"/>
    </location>
</feature>
<reference evidence="2" key="1">
    <citation type="journal article" date="2019" name="Sci. Rep.">
        <title>Draft genome of Tanacetum cinerariifolium, the natural source of mosquito coil.</title>
        <authorList>
            <person name="Yamashiro T."/>
            <person name="Shiraishi A."/>
            <person name="Satake H."/>
            <person name="Nakayama K."/>
        </authorList>
    </citation>
    <scope>NUCLEOTIDE SEQUENCE</scope>
</reference>
<feature type="compositionally biased region" description="Low complexity" evidence="1">
    <location>
        <begin position="446"/>
        <end position="466"/>
    </location>
</feature>
<name>A0A6L2K6Z8_TANCI</name>
<dbReference type="EMBL" id="BKCJ010001860">
    <property type="protein sequence ID" value="GEU44542.1"/>
    <property type="molecule type" value="Genomic_DNA"/>
</dbReference>
<proteinExistence type="predicted"/>
<evidence type="ECO:0008006" key="3">
    <source>
        <dbReference type="Google" id="ProtNLM"/>
    </source>
</evidence>
<feature type="compositionally biased region" description="Basic residues" evidence="1">
    <location>
        <begin position="83"/>
        <end position="95"/>
    </location>
</feature>
<accession>A0A6L2K6Z8</accession>
<evidence type="ECO:0000256" key="1">
    <source>
        <dbReference type="SAM" id="MobiDB-lite"/>
    </source>
</evidence>
<comment type="caution">
    <text evidence="2">The sequence shown here is derived from an EMBL/GenBank/DDBJ whole genome shotgun (WGS) entry which is preliminary data.</text>
</comment>
<evidence type="ECO:0000313" key="2">
    <source>
        <dbReference type="EMBL" id="GEU44542.1"/>
    </source>
</evidence>
<organism evidence="2">
    <name type="scientific">Tanacetum cinerariifolium</name>
    <name type="common">Dalmatian daisy</name>
    <name type="synonym">Chrysanthemum cinerariifolium</name>
    <dbReference type="NCBI Taxonomy" id="118510"/>
    <lineage>
        <taxon>Eukaryota</taxon>
        <taxon>Viridiplantae</taxon>
        <taxon>Streptophyta</taxon>
        <taxon>Embryophyta</taxon>
        <taxon>Tracheophyta</taxon>
        <taxon>Spermatophyta</taxon>
        <taxon>Magnoliopsida</taxon>
        <taxon>eudicotyledons</taxon>
        <taxon>Gunneridae</taxon>
        <taxon>Pentapetalae</taxon>
        <taxon>asterids</taxon>
        <taxon>campanulids</taxon>
        <taxon>Asterales</taxon>
        <taxon>Asteraceae</taxon>
        <taxon>Asteroideae</taxon>
        <taxon>Anthemideae</taxon>
        <taxon>Anthemidinae</taxon>
        <taxon>Tanacetum</taxon>
    </lineage>
</organism>
<sequence>MPIHGSRITADIQEASYYREYLAKVAQHQRYLAGKTGSNPVSPTSKPTKPARKAKSTIPKAPQGLQSLLEQRQHNLHPLQHQPNRRKKSASRPQKHLTSLPKQRNPNMAGGPLPPVVIKEPELGKYQPLPEVPGKGKAKVTKDQVAHDLLSLQKPKKKSPVDQYIFQRRVSEPTRSSGHYKSPYTLLGQLDSEEESEKVVLGADEGDQDEGQAGPDPGQARPDSGDAGAKVQSIPSHVVHTGSDREHMDLDVAGVSPQPSTEQLDEGDRPSDAYKKAETEVESMVNVPIQQAMSSISLMTSPIIDLTLRPESPKEPAMMVKHIGELKYIMANLIQVNKDMEERLDKHGARLFTLEQLDIPQQVSIALFEALEKSMSRDHSKELVQDLAEARKKKKKSRESPKTSLGSPPHHLPPSPPPAGPSKASGAPGASGSSQVPLPPPPPPSSTNQDSSSKGSATPSSSKTTASAEYQAWTTIDVRLKPSISLTPADLEMDEDMGPAFKIIKVFHPDVIHLKYQMEECHKLLTDSVDDPILKNNLNKPLPLGGPPGQVTIQSDFFFNKDLEYLRYGSKGSRPALSISKMKAAYYPDARLKYAVRTHMRILSVVRIEVFSMYGYDYMKKIVLCHADLNEHVIVERDFKYLYPSDFEDMYLLNLQGHLNHLLPKDKKILTTAVNQWTRQLVIRQRVEDFQLGIESYQTQMNLTNLNGDTTGFEYKHDFTVIDSPRAVIFRDKYESSESTDESRFKYEVLDQEGRRSMQGVNVRYTEAFEDKENLPQPGEFCWWTRQRGRLQTFEAYRMIKSFRYPRPLSDDL</sequence>
<feature type="region of interest" description="Disordered" evidence="1">
    <location>
        <begin position="374"/>
        <end position="466"/>
    </location>
</feature>
<gene>
    <name evidence="2" type="ORF">Tci_016520</name>
</gene>
<feature type="region of interest" description="Disordered" evidence="1">
    <location>
        <begin position="251"/>
        <end position="270"/>
    </location>
</feature>
<feature type="compositionally biased region" description="Polar residues" evidence="1">
    <location>
        <begin position="96"/>
        <end position="106"/>
    </location>
</feature>